<gene>
    <name evidence="2" type="ORF">EJV47_05910</name>
</gene>
<sequence>MKAYIRRALVAGLLVGGLAGGAAAQRPLVQQFAGSLVLLTSGDTLRGPLTLYTDRDLLLVQQPDQTIRTVAAGAVAAFAVRGEQARPGDYFEQTQLLPEPRRSAYSGGGPGAVLPPRRPPLPEGATRVFRCFRWNRGYEYADYRSPAFFEQLSAGPVLLLRRQSLVERPVAATDPMFLSAYPAGGLPRGTVGYYITARSAFFLGTPEGEVVALRNPRRHLLAYFRAEAGQLEQYARQHRLSFQDSGDLARLVTYANALRTGQAP</sequence>
<dbReference type="RefSeq" id="WP_126692200.1">
    <property type="nucleotide sequence ID" value="NZ_RXOF01000002.1"/>
</dbReference>
<keyword evidence="3" id="KW-1185">Reference proteome</keyword>
<dbReference type="OrthoDB" id="878746at2"/>
<proteinExistence type="predicted"/>
<dbReference type="Proteomes" id="UP000282184">
    <property type="component" value="Unassembled WGS sequence"/>
</dbReference>
<dbReference type="EMBL" id="RXOF01000002">
    <property type="protein sequence ID" value="RTQ52544.1"/>
    <property type="molecule type" value="Genomic_DNA"/>
</dbReference>
<keyword evidence="1" id="KW-0732">Signal</keyword>
<feature type="signal peptide" evidence="1">
    <location>
        <begin position="1"/>
        <end position="24"/>
    </location>
</feature>
<feature type="chain" id="PRO_5018598630" description="DUF4369 domain-containing protein" evidence="1">
    <location>
        <begin position="25"/>
        <end position="264"/>
    </location>
</feature>
<organism evidence="2 3">
    <name type="scientific">Hymenobacter gummosus</name>
    <dbReference type="NCBI Taxonomy" id="1776032"/>
    <lineage>
        <taxon>Bacteria</taxon>
        <taxon>Pseudomonadati</taxon>
        <taxon>Bacteroidota</taxon>
        <taxon>Cytophagia</taxon>
        <taxon>Cytophagales</taxon>
        <taxon>Hymenobacteraceae</taxon>
        <taxon>Hymenobacter</taxon>
    </lineage>
</organism>
<evidence type="ECO:0000313" key="3">
    <source>
        <dbReference type="Proteomes" id="UP000282184"/>
    </source>
</evidence>
<protein>
    <recommendedName>
        <fullName evidence="4">DUF4369 domain-containing protein</fullName>
    </recommendedName>
</protein>
<comment type="caution">
    <text evidence="2">The sequence shown here is derived from an EMBL/GenBank/DDBJ whole genome shotgun (WGS) entry which is preliminary data.</text>
</comment>
<evidence type="ECO:0000256" key="1">
    <source>
        <dbReference type="SAM" id="SignalP"/>
    </source>
</evidence>
<reference evidence="2 3" key="1">
    <citation type="submission" date="2018-12" db="EMBL/GenBank/DDBJ databases">
        <title>Hymenobacter gummosus sp. nov., isolated from a spring.</title>
        <authorList>
            <person name="Nie L."/>
        </authorList>
    </citation>
    <scope>NUCLEOTIDE SEQUENCE [LARGE SCALE GENOMIC DNA]</scope>
    <source>
        <strain evidence="2 3">KCTC 52166</strain>
    </source>
</reference>
<evidence type="ECO:0008006" key="4">
    <source>
        <dbReference type="Google" id="ProtNLM"/>
    </source>
</evidence>
<accession>A0A3S0JJX5</accession>
<name>A0A3S0JJX5_9BACT</name>
<evidence type="ECO:0000313" key="2">
    <source>
        <dbReference type="EMBL" id="RTQ52544.1"/>
    </source>
</evidence>
<dbReference type="AlphaFoldDB" id="A0A3S0JJX5"/>